<proteinExistence type="predicted"/>
<comment type="caution">
    <text evidence="3">The sequence shown here is derived from an EMBL/GenBank/DDBJ whole genome shotgun (WGS) entry which is preliminary data.</text>
</comment>
<protein>
    <recommendedName>
        <fullName evidence="5">Major facilitator superfamily (MFS) profile domain-containing protein</fullName>
    </recommendedName>
</protein>
<feature type="transmembrane region" description="Helical" evidence="2">
    <location>
        <begin position="144"/>
        <end position="168"/>
    </location>
</feature>
<feature type="transmembrane region" description="Helical" evidence="2">
    <location>
        <begin position="87"/>
        <end position="113"/>
    </location>
</feature>
<dbReference type="Pfam" id="PF07690">
    <property type="entry name" value="MFS_1"/>
    <property type="match status" value="1"/>
</dbReference>
<dbReference type="InterPro" id="IPR050327">
    <property type="entry name" value="Proton-linked_MCT"/>
</dbReference>
<evidence type="ECO:0000313" key="4">
    <source>
        <dbReference type="Proteomes" id="UP001283361"/>
    </source>
</evidence>
<dbReference type="PANTHER" id="PTHR11360:SF284">
    <property type="entry name" value="EG:103B4.3 PROTEIN-RELATED"/>
    <property type="match status" value="1"/>
</dbReference>
<evidence type="ECO:0000256" key="1">
    <source>
        <dbReference type="SAM" id="MobiDB-lite"/>
    </source>
</evidence>
<feature type="transmembrane region" description="Helical" evidence="2">
    <location>
        <begin position="468"/>
        <end position="486"/>
    </location>
</feature>
<evidence type="ECO:0000313" key="3">
    <source>
        <dbReference type="EMBL" id="KAK3767322.1"/>
    </source>
</evidence>
<feature type="region of interest" description="Disordered" evidence="1">
    <location>
        <begin position="244"/>
        <end position="293"/>
    </location>
</feature>
<feature type="transmembrane region" description="Helical" evidence="2">
    <location>
        <begin position="180"/>
        <end position="197"/>
    </location>
</feature>
<keyword evidence="2" id="KW-1133">Transmembrane helix</keyword>
<evidence type="ECO:0000256" key="2">
    <source>
        <dbReference type="SAM" id="Phobius"/>
    </source>
</evidence>
<keyword evidence="2" id="KW-0472">Membrane</keyword>
<dbReference type="InterPro" id="IPR036259">
    <property type="entry name" value="MFS_trans_sf"/>
</dbReference>
<feature type="transmembrane region" description="Helical" evidence="2">
    <location>
        <begin position="560"/>
        <end position="582"/>
    </location>
</feature>
<feature type="transmembrane region" description="Helical" evidence="2">
    <location>
        <begin position="49"/>
        <end position="67"/>
    </location>
</feature>
<feature type="transmembrane region" description="Helical" evidence="2">
    <location>
        <begin position="120"/>
        <end position="138"/>
    </location>
</feature>
<dbReference type="Gene3D" id="1.20.1250.20">
    <property type="entry name" value="MFS general substrate transporter like domains"/>
    <property type="match status" value="2"/>
</dbReference>
<dbReference type="InterPro" id="IPR011701">
    <property type="entry name" value="MFS"/>
</dbReference>
<dbReference type="Proteomes" id="UP001283361">
    <property type="component" value="Unassembled WGS sequence"/>
</dbReference>
<reference evidence="3" key="1">
    <citation type="journal article" date="2023" name="G3 (Bethesda)">
        <title>A reference genome for the long-term kleptoplast-retaining sea slug Elysia crispata morphotype clarki.</title>
        <authorList>
            <person name="Eastman K.E."/>
            <person name="Pendleton A.L."/>
            <person name="Shaikh M.A."/>
            <person name="Suttiyut T."/>
            <person name="Ogas R."/>
            <person name="Tomko P."/>
            <person name="Gavelis G."/>
            <person name="Widhalm J.R."/>
            <person name="Wisecaver J.H."/>
        </authorList>
    </citation>
    <scope>NUCLEOTIDE SEQUENCE</scope>
    <source>
        <strain evidence="3">ECLA1</strain>
    </source>
</reference>
<accession>A0AAE0ZFB2</accession>
<dbReference type="GO" id="GO:0022857">
    <property type="term" value="F:transmembrane transporter activity"/>
    <property type="evidence" value="ECO:0007669"/>
    <property type="project" value="InterPro"/>
</dbReference>
<dbReference type="PANTHER" id="PTHR11360">
    <property type="entry name" value="MONOCARBOXYLATE TRANSPORTER"/>
    <property type="match status" value="1"/>
</dbReference>
<evidence type="ECO:0008006" key="5">
    <source>
        <dbReference type="Google" id="ProtNLM"/>
    </source>
</evidence>
<feature type="transmembrane region" description="Helical" evidence="2">
    <location>
        <begin position="209"/>
        <end position="227"/>
    </location>
</feature>
<feature type="compositionally biased region" description="Polar residues" evidence="1">
    <location>
        <begin position="279"/>
        <end position="293"/>
    </location>
</feature>
<dbReference type="AlphaFoldDB" id="A0AAE0ZFB2"/>
<dbReference type="EMBL" id="JAWDGP010004156">
    <property type="protein sequence ID" value="KAK3767322.1"/>
    <property type="molecule type" value="Genomic_DNA"/>
</dbReference>
<feature type="transmembrane region" description="Helical" evidence="2">
    <location>
        <begin position="623"/>
        <end position="644"/>
    </location>
</feature>
<name>A0AAE0ZFB2_9GAST</name>
<gene>
    <name evidence="3" type="ORF">RRG08_050872</name>
</gene>
<sequence>MEHTAEQNLREVERGAAMDLPTSKTLDADQKANKESDYYRRNLLPVDRGWAWVICFSGFLISFTFGLENHTMAILFLEVIELFDTTLTTASLIFLSYVLGAGIMSAVATNIFVPRIGEKLVICISGFLLSVASVGFYISPNIEVFLCFSAVKGLCMGAVFVPSISLLRHYFHRRRSIAQILGRAGASTAGIFMPPLIRAVRHEYGIRGTFLVVAAVHLHVILGGLLMRPVESYKFKPDLPPLPNQAKKIKKKKRDEVTTEESCENGTEMIETKEHPGTESKSSINSHQHQTYTDVGDGLAGVNVGRKMSFSDADEDNHQISLLQNANGEPNLSENNSTGQKEFKILREDREKQTGIDAGLRGHVKATHGLKRLGDTEHKTNGVYVTKGEERVTLLRLPEVSSNGTKDNQCGVKNIRGHGAHAWTSTMSLTSVGVPEESVVAPDVVDDNEDSDEKPAPGCGKYYFFRLWAFRMVLVFGGIGAGNIYIKNYVPTIAVSQGASLDQAAILVTLIGVVDLISRLSLGFFADTHLLKPSQIVAASHVVLGLLCQMSRLFTTFPTLVVMASVIGIFIGTRISMMPLICIEVVGVEMMPQAFSIVNTIGTFSAAIMNPSLGAVADKFGNFFVTLHILGVCFLLSASTLLMLPITHRVDKRRGHKPS</sequence>
<feature type="transmembrane region" description="Helical" evidence="2">
    <location>
        <begin position="594"/>
        <end position="617"/>
    </location>
</feature>
<dbReference type="SUPFAM" id="SSF103473">
    <property type="entry name" value="MFS general substrate transporter"/>
    <property type="match status" value="1"/>
</dbReference>
<organism evidence="3 4">
    <name type="scientific">Elysia crispata</name>
    <name type="common">lettuce slug</name>
    <dbReference type="NCBI Taxonomy" id="231223"/>
    <lineage>
        <taxon>Eukaryota</taxon>
        <taxon>Metazoa</taxon>
        <taxon>Spiralia</taxon>
        <taxon>Lophotrochozoa</taxon>
        <taxon>Mollusca</taxon>
        <taxon>Gastropoda</taxon>
        <taxon>Heterobranchia</taxon>
        <taxon>Euthyneura</taxon>
        <taxon>Panpulmonata</taxon>
        <taxon>Sacoglossa</taxon>
        <taxon>Placobranchoidea</taxon>
        <taxon>Plakobranchidae</taxon>
        <taxon>Elysia</taxon>
    </lineage>
</organism>
<feature type="transmembrane region" description="Helical" evidence="2">
    <location>
        <begin position="506"/>
        <end position="524"/>
    </location>
</feature>
<keyword evidence="2" id="KW-0812">Transmembrane</keyword>
<keyword evidence="4" id="KW-1185">Reference proteome</keyword>